<dbReference type="GO" id="GO:0003924">
    <property type="term" value="F:GTPase activity"/>
    <property type="evidence" value="ECO:0007669"/>
    <property type="project" value="InterPro"/>
</dbReference>
<keyword evidence="5 6" id="KW-0472">Membrane</keyword>
<keyword evidence="3" id="KW-0378">Hydrolase</keyword>
<keyword evidence="6" id="KW-0812">Transmembrane</keyword>
<evidence type="ECO:0000256" key="5">
    <source>
        <dbReference type="ARBA" id="ARBA00023136"/>
    </source>
</evidence>
<dbReference type="PANTHER" id="PTHR10465">
    <property type="entry name" value="TRANSMEMBRANE GTPASE FZO1"/>
    <property type="match status" value="1"/>
</dbReference>
<dbReference type="EMBL" id="CP003630">
    <property type="protein sequence ID" value="AFZ16586.1"/>
    <property type="molecule type" value="Genomic_DNA"/>
</dbReference>
<feature type="transmembrane region" description="Helical" evidence="6">
    <location>
        <begin position="699"/>
        <end position="721"/>
    </location>
</feature>
<dbReference type="CDD" id="cd07177">
    <property type="entry name" value="terB_like"/>
    <property type="match status" value="1"/>
</dbReference>
<reference evidence="9 10" key="1">
    <citation type="submission" date="2012-06" db="EMBL/GenBank/DDBJ databases">
        <title>Finished chromosome of genome of Microcoleus sp. PCC 7113.</title>
        <authorList>
            <consortium name="US DOE Joint Genome Institute"/>
            <person name="Gugger M."/>
            <person name="Coursin T."/>
            <person name="Rippka R."/>
            <person name="Tandeau De Marsac N."/>
            <person name="Huntemann M."/>
            <person name="Wei C.-L."/>
            <person name="Han J."/>
            <person name="Detter J.C."/>
            <person name="Han C."/>
            <person name="Tapia R."/>
            <person name="Chen A."/>
            <person name="Kyrpides N."/>
            <person name="Mavromatis K."/>
            <person name="Markowitz V."/>
            <person name="Szeto E."/>
            <person name="Ivanova N."/>
            <person name="Pagani I."/>
            <person name="Pati A."/>
            <person name="Goodwin L."/>
            <person name="Nordberg H.P."/>
            <person name="Cantor M.N."/>
            <person name="Hua S.X."/>
            <person name="Woyke T."/>
            <person name="Kerfeld C.A."/>
        </authorList>
    </citation>
    <scope>NUCLEOTIDE SEQUENCE [LARGE SCALE GENOMIC DNA]</scope>
    <source>
        <strain evidence="9 10">PCC 7113</strain>
    </source>
</reference>
<dbReference type="GO" id="GO:0016020">
    <property type="term" value="C:membrane"/>
    <property type="evidence" value="ECO:0007669"/>
    <property type="project" value="UniProtKB-SubCell"/>
</dbReference>
<dbReference type="Gene3D" id="3.40.50.300">
    <property type="entry name" value="P-loop containing nucleotide triphosphate hydrolases"/>
    <property type="match status" value="1"/>
</dbReference>
<feature type="domain" description="Dynamin N-terminal" evidence="7">
    <location>
        <begin position="267"/>
        <end position="417"/>
    </location>
</feature>
<dbReference type="SUPFAM" id="SSF52540">
    <property type="entry name" value="P-loop containing nucleoside triphosphate hydrolases"/>
    <property type="match status" value="1"/>
</dbReference>
<evidence type="ECO:0000313" key="9">
    <source>
        <dbReference type="EMBL" id="AFZ16586.1"/>
    </source>
</evidence>
<dbReference type="InterPro" id="IPR045063">
    <property type="entry name" value="Dynamin_N"/>
</dbReference>
<dbReference type="Proteomes" id="UP000010471">
    <property type="component" value="Chromosome"/>
</dbReference>
<evidence type="ECO:0000259" key="8">
    <source>
        <dbReference type="Pfam" id="PF05099"/>
    </source>
</evidence>
<dbReference type="AlphaFoldDB" id="K9W9W8"/>
<dbReference type="eggNOG" id="COG4103">
    <property type="taxonomic scope" value="Bacteria"/>
</dbReference>
<keyword evidence="2" id="KW-0547">Nucleotide-binding</keyword>
<keyword evidence="4" id="KW-0342">GTP-binding</keyword>
<feature type="transmembrane region" description="Helical" evidence="6">
    <location>
        <begin position="31"/>
        <end position="51"/>
    </location>
</feature>
<organism evidence="9 10">
    <name type="scientific">Allocoleopsis franciscana PCC 7113</name>
    <dbReference type="NCBI Taxonomy" id="1173027"/>
    <lineage>
        <taxon>Bacteria</taxon>
        <taxon>Bacillati</taxon>
        <taxon>Cyanobacteriota</taxon>
        <taxon>Cyanophyceae</taxon>
        <taxon>Coleofasciculales</taxon>
        <taxon>Coleofasciculaceae</taxon>
        <taxon>Allocoleopsis</taxon>
        <taxon>Allocoleopsis franciscana</taxon>
    </lineage>
</organism>
<evidence type="ECO:0000313" key="10">
    <source>
        <dbReference type="Proteomes" id="UP000010471"/>
    </source>
</evidence>
<dbReference type="GO" id="GO:0008053">
    <property type="term" value="P:mitochondrial fusion"/>
    <property type="evidence" value="ECO:0007669"/>
    <property type="project" value="TreeGrafter"/>
</dbReference>
<evidence type="ECO:0000256" key="3">
    <source>
        <dbReference type="ARBA" id="ARBA00022801"/>
    </source>
</evidence>
<evidence type="ECO:0000256" key="2">
    <source>
        <dbReference type="ARBA" id="ARBA00022741"/>
    </source>
</evidence>
<dbReference type="InterPro" id="IPR007791">
    <property type="entry name" value="DjlA_N"/>
</dbReference>
<dbReference type="PANTHER" id="PTHR10465:SF0">
    <property type="entry name" value="SARCALUMENIN"/>
    <property type="match status" value="1"/>
</dbReference>
<dbReference type="CDD" id="cd09912">
    <property type="entry name" value="DLP_2"/>
    <property type="match status" value="1"/>
</dbReference>
<proteinExistence type="predicted"/>
<evidence type="ECO:0000259" key="7">
    <source>
        <dbReference type="Pfam" id="PF00350"/>
    </source>
</evidence>
<gene>
    <name evidence="9" type="ORF">Mic7113_0673</name>
</gene>
<dbReference type="SUPFAM" id="SSF158682">
    <property type="entry name" value="TerB-like"/>
    <property type="match status" value="1"/>
</dbReference>
<sequence length="851" mass="95691">MNTALVTSEAVELFSRITGQKLSQKTLTPSVIFLAALVTVLLGVMLADGTVTEEEKQRWQKSINKFIPPEGNVRQLTQLLSKGVRQNQVYKKLNDLLTLTAPLSESERLLLIGFGYEMSAADGVMDAREKKYLEVIANRLGINPRHLAVLEAGFTHQGTVEPSALDEVQSLLDPARFHELDSVFVKATSDMLAALPAKSEHKGMQLQQSTSYKHLKEFQEYRQQLSNFCNQLFQIIQNCSNRDFLPHTLTEEINKISKNLQLQPFRLAVLGEFSQGKSTLLNALLGEKIQPVRAIPCSGTVTVLKYGAQRRVICRYKDGREEEIPFEQYQVKAAIPKEAARDHRSDELAQSDLDEIILEHPDLELCKSGVEIIDSPGLNENPLRTTITQKLLKDTDAAIFLTNAMRLLPEKEKELIQNVRVQLNGGKKNEPIGNLFLVVNFMDLLDEEEDCEDVIQRIESFVKEENLLLKAENRLHFISAKSALKAILKGNEDDYLKAFQIFTQSLEEFLTSECGSIKLKQFITKINTLVQSSFQGLRQAEEVLDGKVNLSEVEKQKILEQIGEASGRDVRIRLLADQLIESVVEQSAESWDEWSEGLSERMAQKSLSWTSEHNPVLSQDKLIKDYMSQFLQDLTQEIDAWGNNTFRDVILQQNIKILDERISQELEAIQAEFKSFDQQVKSHLTEQLNLSISGINDNFWGFGGFGGGIGVGGALAAGLVAFAGIGFIAIILASVAAAIVGGFGLSMLDIDGLRDKIKLKVFEIGFQKFNESMDKVSEKFYEIVGSVFNNRVESASQVITQAILLYENLLEQQEKTYKDSLEQREADKVWITQKRQELEQVQKNIEAILPS</sequence>
<dbReference type="InterPro" id="IPR029024">
    <property type="entry name" value="TerB-like"/>
</dbReference>
<dbReference type="Pfam" id="PF05099">
    <property type="entry name" value="TerB"/>
    <property type="match status" value="1"/>
</dbReference>
<dbReference type="InterPro" id="IPR027417">
    <property type="entry name" value="P-loop_NTPase"/>
</dbReference>
<accession>K9W9W8</accession>
<name>K9W9W8_9CYAN</name>
<dbReference type="STRING" id="1173027.Mic7113_0673"/>
<keyword evidence="10" id="KW-1185">Reference proteome</keyword>
<evidence type="ECO:0000256" key="1">
    <source>
        <dbReference type="ARBA" id="ARBA00004370"/>
    </source>
</evidence>
<dbReference type="InterPro" id="IPR027094">
    <property type="entry name" value="Mitofusin_fam"/>
</dbReference>
<dbReference type="KEGG" id="mic:Mic7113_0673"/>
<dbReference type="PATRIC" id="fig|1173027.3.peg.738"/>
<comment type="subcellular location">
    <subcellularLocation>
        <location evidence="1">Membrane</location>
    </subcellularLocation>
</comment>
<dbReference type="HOGENOM" id="CLU_016257_0_0_3"/>
<dbReference type="Gene3D" id="1.10.3680.10">
    <property type="entry name" value="TerB-like"/>
    <property type="match status" value="1"/>
</dbReference>
<dbReference type="GO" id="GO:0005525">
    <property type="term" value="F:GTP binding"/>
    <property type="evidence" value="ECO:0007669"/>
    <property type="project" value="UniProtKB-KW"/>
</dbReference>
<feature type="transmembrane region" description="Helical" evidence="6">
    <location>
        <begin position="727"/>
        <end position="748"/>
    </location>
</feature>
<keyword evidence="6" id="KW-1133">Transmembrane helix</keyword>
<dbReference type="Pfam" id="PF00350">
    <property type="entry name" value="Dynamin_N"/>
    <property type="match status" value="1"/>
</dbReference>
<dbReference type="RefSeq" id="WP_015180749.1">
    <property type="nucleotide sequence ID" value="NC_019738.1"/>
</dbReference>
<evidence type="ECO:0000256" key="4">
    <source>
        <dbReference type="ARBA" id="ARBA00023134"/>
    </source>
</evidence>
<dbReference type="eggNOG" id="COG0699">
    <property type="taxonomic scope" value="Bacteria"/>
</dbReference>
<protein>
    <submittedName>
        <fullName evidence="9">Uncharacterized protein</fullName>
    </submittedName>
</protein>
<evidence type="ECO:0000256" key="6">
    <source>
        <dbReference type="SAM" id="Phobius"/>
    </source>
</evidence>
<dbReference type="OrthoDB" id="3650305at2"/>
<feature type="domain" description="Co-chaperone DjlA N-terminal" evidence="8">
    <location>
        <begin position="36"/>
        <end position="148"/>
    </location>
</feature>